<comment type="cofactor">
    <cofactor evidence="1">
        <name>Mg(2+)</name>
        <dbReference type="ChEBI" id="CHEBI:18420"/>
    </cofactor>
</comment>
<dbReference type="InterPro" id="IPR008949">
    <property type="entry name" value="Isoprenoid_synthase_dom_sf"/>
</dbReference>
<protein>
    <submittedName>
        <fullName evidence="8">Polyprenyl synthetase family protein</fullName>
    </submittedName>
</protein>
<dbReference type="GO" id="GO:0004659">
    <property type="term" value="F:prenyltransferase activity"/>
    <property type="evidence" value="ECO:0007669"/>
    <property type="project" value="InterPro"/>
</dbReference>
<dbReference type="NCBIfam" id="NF045485">
    <property type="entry name" value="FPPsyn"/>
    <property type="match status" value="1"/>
</dbReference>
<dbReference type="SFLD" id="SFLDS00005">
    <property type="entry name" value="Isoprenoid_Synthase_Type_I"/>
    <property type="match status" value="1"/>
</dbReference>
<dbReference type="Proteomes" id="UP000253570">
    <property type="component" value="Unassembled WGS sequence"/>
</dbReference>
<name>A0A368DTE6_9PROT</name>
<dbReference type="SUPFAM" id="SSF48576">
    <property type="entry name" value="Terpenoid synthases"/>
    <property type="match status" value="1"/>
</dbReference>
<dbReference type="PANTHER" id="PTHR43281:SF1">
    <property type="entry name" value="FARNESYL DIPHOSPHATE SYNTHASE"/>
    <property type="match status" value="1"/>
</dbReference>
<dbReference type="FunFam" id="1.10.600.10:FF:000001">
    <property type="entry name" value="Geranylgeranyl diphosphate synthase"/>
    <property type="match status" value="1"/>
</dbReference>
<dbReference type="AlphaFoldDB" id="A0A368DTE6"/>
<comment type="similarity">
    <text evidence="2 7">Belongs to the FPP/GGPP synthase family.</text>
</comment>
<sequence length="293" mass="32810">MSTEEKYVTIRKDIDKRLIDYLYSANYPKNIIDPIKYIFLGKGKKIRAILLIESCSLFNIDYEDVKDIALAIECIHTYSLIHDDLPAMDDDDYRRGELTLHKKYDEATAILVGDALISLAFELITNENQALSAECKIQIVNNLARFSGGLGMVGGQMLDMYMDPSTSSIKDINSMQFMKTGELFRFVCTAGPIIGCGSEDDIENLSKFAELYGSIFQISDDLIDIESTLEIAGKSVKKDIKAGKSTLIGLLGIEESKRKIAINLQQVEAILERYGNKGKVLYNLCLQLVDRKS</sequence>
<gene>
    <name evidence="8" type="ORF">DBW71_00120</name>
</gene>
<dbReference type="Pfam" id="PF00348">
    <property type="entry name" value="polyprenyl_synt"/>
    <property type="match status" value="1"/>
</dbReference>
<evidence type="ECO:0000256" key="1">
    <source>
        <dbReference type="ARBA" id="ARBA00001946"/>
    </source>
</evidence>
<dbReference type="PANTHER" id="PTHR43281">
    <property type="entry name" value="FARNESYL DIPHOSPHATE SYNTHASE"/>
    <property type="match status" value="1"/>
</dbReference>
<dbReference type="CDD" id="cd00685">
    <property type="entry name" value="Trans_IPPS_HT"/>
    <property type="match status" value="1"/>
</dbReference>
<comment type="caution">
    <text evidence="8">The sequence shown here is derived from an EMBL/GenBank/DDBJ whole genome shotgun (WGS) entry which is preliminary data.</text>
</comment>
<evidence type="ECO:0000313" key="9">
    <source>
        <dbReference type="Proteomes" id="UP000253570"/>
    </source>
</evidence>
<dbReference type="SFLD" id="SFLDG01017">
    <property type="entry name" value="Polyprenyl_Transferase_Like"/>
    <property type="match status" value="1"/>
</dbReference>
<dbReference type="GO" id="GO:0005737">
    <property type="term" value="C:cytoplasm"/>
    <property type="evidence" value="ECO:0007669"/>
    <property type="project" value="UniProtKB-ARBA"/>
</dbReference>
<dbReference type="Gene3D" id="1.10.600.10">
    <property type="entry name" value="Farnesyl Diphosphate Synthase"/>
    <property type="match status" value="1"/>
</dbReference>
<accession>A0A368DTE6</accession>
<keyword evidence="6" id="KW-0414">Isoprene biosynthesis</keyword>
<dbReference type="InterPro" id="IPR000092">
    <property type="entry name" value="Polyprenyl_synt"/>
</dbReference>
<evidence type="ECO:0000256" key="5">
    <source>
        <dbReference type="ARBA" id="ARBA00022842"/>
    </source>
</evidence>
<evidence type="ECO:0000313" key="8">
    <source>
        <dbReference type="EMBL" id="RCL74586.1"/>
    </source>
</evidence>
<dbReference type="InterPro" id="IPR033749">
    <property type="entry name" value="Polyprenyl_synt_CS"/>
</dbReference>
<evidence type="ECO:0000256" key="7">
    <source>
        <dbReference type="RuleBase" id="RU004466"/>
    </source>
</evidence>
<proteinExistence type="inferred from homology"/>
<dbReference type="PROSITE" id="PS00723">
    <property type="entry name" value="POLYPRENYL_SYNTHASE_1"/>
    <property type="match status" value="1"/>
</dbReference>
<keyword evidence="3 7" id="KW-0808">Transferase</keyword>
<evidence type="ECO:0000256" key="6">
    <source>
        <dbReference type="ARBA" id="ARBA00023229"/>
    </source>
</evidence>
<organism evidence="8 9">
    <name type="scientific">PS1 clade bacterium</name>
    <dbReference type="NCBI Taxonomy" id="2175152"/>
    <lineage>
        <taxon>Bacteria</taxon>
        <taxon>Pseudomonadati</taxon>
        <taxon>Pseudomonadota</taxon>
        <taxon>Alphaproteobacteria</taxon>
        <taxon>PS1 clade</taxon>
    </lineage>
</organism>
<dbReference type="GO" id="GO:0046872">
    <property type="term" value="F:metal ion binding"/>
    <property type="evidence" value="ECO:0007669"/>
    <property type="project" value="UniProtKB-KW"/>
</dbReference>
<evidence type="ECO:0000256" key="4">
    <source>
        <dbReference type="ARBA" id="ARBA00022723"/>
    </source>
</evidence>
<evidence type="ECO:0000256" key="2">
    <source>
        <dbReference type="ARBA" id="ARBA00006706"/>
    </source>
</evidence>
<dbReference type="InterPro" id="IPR053378">
    <property type="entry name" value="Prenyl_diphosphate_synthase"/>
</dbReference>
<dbReference type="EMBL" id="QOQD01000001">
    <property type="protein sequence ID" value="RCL74586.1"/>
    <property type="molecule type" value="Genomic_DNA"/>
</dbReference>
<dbReference type="PROSITE" id="PS00444">
    <property type="entry name" value="POLYPRENYL_SYNTHASE_2"/>
    <property type="match status" value="1"/>
</dbReference>
<keyword evidence="4" id="KW-0479">Metal-binding</keyword>
<dbReference type="GO" id="GO:0016114">
    <property type="term" value="P:terpenoid biosynthetic process"/>
    <property type="evidence" value="ECO:0007669"/>
    <property type="project" value="UniProtKB-ARBA"/>
</dbReference>
<keyword evidence="5" id="KW-0460">Magnesium</keyword>
<evidence type="ECO:0000256" key="3">
    <source>
        <dbReference type="ARBA" id="ARBA00022679"/>
    </source>
</evidence>
<reference evidence="8 9" key="1">
    <citation type="journal article" date="2018" name="Microbiome">
        <title>Fine metagenomic profile of the Mediterranean stratified and mixed water columns revealed by assembly and recruitment.</title>
        <authorList>
            <person name="Haro-Moreno J.M."/>
            <person name="Lopez-Perez M."/>
            <person name="De La Torre J.R."/>
            <person name="Picazo A."/>
            <person name="Camacho A."/>
            <person name="Rodriguez-Valera F."/>
        </authorList>
    </citation>
    <scope>NUCLEOTIDE SEQUENCE [LARGE SCALE GENOMIC DNA]</scope>
    <source>
        <strain evidence="8">MED-G57</strain>
    </source>
</reference>